<dbReference type="InterPro" id="IPR013783">
    <property type="entry name" value="Ig-like_fold"/>
</dbReference>
<dbReference type="InterPro" id="IPR026444">
    <property type="entry name" value="Secre_tail"/>
</dbReference>
<accession>A0A9X1PJ08</accession>
<dbReference type="Gene3D" id="3.40.390.10">
    <property type="entry name" value="Collagenase (Catalytic Domain)"/>
    <property type="match status" value="1"/>
</dbReference>
<dbReference type="NCBIfam" id="TIGR04183">
    <property type="entry name" value="Por_Secre_tail"/>
    <property type="match status" value="1"/>
</dbReference>
<dbReference type="Pfam" id="PF13688">
    <property type="entry name" value="Reprolysin_5"/>
    <property type="match status" value="1"/>
</dbReference>
<dbReference type="Gene3D" id="2.130.10.10">
    <property type="entry name" value="YVTN repeat-like/Quinoprotein amine dehydrogenase"/>
    <property type="match status" value="1"/>
</dbReference>
<dbReference type="Proteomes" id="UP001139000">
    <property type="component" value="Unassembled WGS sequence"/>
</dbReference>
<organism evidence="2 3">
    <name type="scientific">Dyadobacter chenwenxiniae</name>
    <dbReference type="NCBI Taxonomy" id="2906456"/>
    <lineage>
        <taxon>Bacteria</taxon>
        <taxon>Pseudomonadati</taxon>
        <taxon>Bacteroidota</taxon>
        <taxon>Cytophagia</taxon>
        <taxon>Cytophagales</taxon>
        <taxon>Spirosomataceae</taxon>
        <taxon>Dyadobacter</taxon>
    </lineage>
</organism>
<evidence type="ECO:0000313" key="3">
    <source>
        <dbReference type="Proteomes" id="UP001139000"/>
    </source>
</evidence>
<dbReference type="InterPro" id="IPR015943">
    <property type="entry name" value="WD40/YVTN_repeat-like_dom_sf"/>
</dbReference>
<dbReference type="SUPFAM" id="SSF55486">
    <property type="entry name" value="Metalloproteases ('zincins'), catalytic domain"/>
    <property type="match status" value="1"/>
</dbReference>
<protein>
    <submittedName>
        <fullName evidence="2">M12 family metallo-peptidase</fullName>
    </submittedName>
</protein>
<reference evidence="2" key="1">
    <citation type="submission" date="2021-12" db="EMBL/GenBank/DDBJ databases">
        <title>Novel species in genus Dyadobacter.</title>
        <authorList>
            <person name="Ma C."/>
        </authorList>
    </citation>
    <scope>NUCLEOTIDE SEQUENCE</scope>
    <source>
        <strain evidence="2">LJ419</strain>
    </source>
</reference>
<dbReference type="GO" id="GO:0006508">
    <property type="term" value="P:proteolysis"/>
    <property type="evidence" value="ECO:0007669"/>
    <property type="project" value="InterPro"/>
</dbReference>
<feature type="domain" description="Peptidase M12B" evidence="1">
    <location>
        <begin position="62"/>
        <end position="219"/>
    </location>
</feature>
<dbReference type="AlphaFoldDB" id="A0A9X1PJ08"/>
<dbReference type="InterPro" id="IPR024079">
    <property type="entry name" value="MetalloPept_cat_dom_sf"/>
</dbReference>
<dbReference type="PROSITE" id="PS50215">
    <property type="entry name" value="ADAM_MEPRO"/>
    <property type="match status" value="1"/>
</dbReference>
<dbReference type="SUPFAM" id="SSF101898">
    <property type="entry name" value="NHL repeat"/>
    <property type="match status" value="1"/>
</dbReference>
<dbReference type="RefSeq" id="WP_234655448.1">
    <property type="nucleotide sequence ID" value="NZ_CP094997.1"/>
</dbReference>
<gene>
    <name evidence="2" type="ORF">LXM26_12350</name>
</gene>
<comment type="caution">
    <text evidence="2">The sequence shown here is derived from an EMBL/GenBank/DDBJ whole genome shotgun (WGS) entry which is preliminary data.</text>
</comment>
<keyword evidence="3" id="KW-1185">Reference proteome</keyword>
<evidence type="ECO:0000259" key="1">
    <source>
        <dbReference type="PROSITE" id="PS50215"/>
    </source>
</evidence>
<dbReference type="EMBL" id="JAJTTC010000002">
    <property type="protein sequence ID" value="MCF0062287.1"/>
    <property type="molecule type" value="Genomic_DNA"/>
</dbReference>
<dbReference type="InterPro" id="IPR001590">
    <property type="entry name" value="Peptidase_M12B"/>
</dbReference>
<name>A0A9X1PJ08_9BACT</name>
<proteinExistence type="predicted"/>
<dbReference type="GO" id="GO:0004222">
    <property type="term" value="F:metalloendopeptidase activity"/>
    <property type="evidence" value="ECO:0007669"/>
    <property type="project" value="InterPro"/>
</dbReference>
<dbReference type="Gene3D" id="2.60.40.10">
    <property type="entry name" value="Immunoglobulins"/>
    <property type="match status" value="1"/>
</dbReference>
<evidence type="ECO:0000313" key="2">
    <source>
        <dbReference type="EMBL" id="MCF0062287.1"/>
    </source>
</evidence>
<sequence>MKILFTRIIGLIILLCVAPYIASAQQTLPVCGTNDSLSASRLVKFARVKDLTRARTAGEQKLEYRLALDINYKTYQLYGGDKALITRRAVQFINQASAIFERDINVKLTITSILIWDKPEPYALDEDFQYFSNVQNYWLFNRTDERDAVVSLSSRDGWFYGGYRMCSSNFPRPEMPDLPIDLLCHELGHTLGSPHTHNCSWPGGPIDRCTALEGASAECEEGYQETVNGSIMSYCRSVLRFHPLCQNLMRNYAEGNMDENFKLTAIQENPNAPDSLTIYEDDAQKASHTPSFRWKTPFGVNQYRFQIARDAAFTDIVEDTLIAQSHFTSAGQGEGNYFARVLSDQIPKAALWSKTLPFSIAPFDKKSSAPLLLQVSWKNDGFLAGIFQKYEGIESFQTEVADKNQTDGVVFHDFPVTNQKIQHFKIILRPNGSERYAVRLRVKQNNEWSQWSDAAYFLPPWNGTLWSSTDLSHAAAKPVIAVSTYISSLHTGFRQSIEIASDRAFKQVVFKDSIALSEMNAAFTNKGVFQPILNENQSYFGRTRVQYMPGIFTNWKNFEIKTNWNDSRFEFLGLVSKNLLSTTNAYGFLKNRFYNVGDKLYVYETNNGYYTTKDLKTWEASTIATTAGKSPNAINFFGASKGGDVFAMSFNNVLLKRDVNGNYESSFVNEKFSAGEMAPLVLTTSAGIFFKTSDRGVGRFLNGAWTFYGQEVLGNNHVICVAADAEDQVWTVTEDGLIYSFKDNKWTFRTQISNAQGLAGIAFDSRQNLYAYGEWGVSRLNKATQAWEAVFSLSGYFIRNIIFDKTNQMWAAAYGAPEQHFEPHALIRFKDQKTNIYSDGLNMLKEPFDITIFNDKLLMLTTGGEVYSFQERQFQRFQPEPSYNAGDEITLTLTTNSTFGKNNETRFILRNTSNNATVKLTGTNVADNTYTFKIPIDIKGGTYQLKTATTEPEVTSNESVAFIINQSPAYNLPTEVTLMQNVPNPVGASTEIAFFLPEEELTTLTLYNVRGQKIRSLAEGKYPAGWHIARLDGQHLSAGFYIYQLKVGNVTKTLKMVR</sequence>